<dbReference type="AlphaFoldDB" id="W0V182"/>
<protein>
    <submittedName>
        <fullName evidence="5">3-oxoacyl-(Acyl-carrier-protein) synthase III</fullName>
    </submittedName>
</protein>
<reference evidence="5 6" key="1">
    <citation type="journal article" date="2015" name="Genome Announc.">
        <title>Genome Sequence of Mushroom Soft-Rot Pathogen Janthinobacterium agaricidamnosum.</title>
        <authorList>
            <person name="Graupner K."/>
            <person name="Lackner G."/>
            <person name="Hertweck C."/>
        </authorList>
    </citation>
    <scope>NUCLEOTIDE SEQUENCE [LARGE SCALE GENOMIC DNA]</scope>
    <source>
        <strain evidence="6">NBRC 102515 / DSM 9628</strain>
    </source>
</reference>
<dbReference type="GO" id="GO:0004315">
    <property type="term" value="F:3-oxoacyl-[acyl-carrier-protein] synthase activity"/>
    <property type="evidence" value="ECO:0007669"/>
    <property type="project" value="InterPro"/>
</dbReference>
<dbReference type="InterPro" id="IPR016039">
    <property type="entry name" value="Thiolase-like"/>
</dbReference>
<dbReference type="STRING" id="1349767.GJA_1943"/>
<dbReference type="Pfam" id="PF08541">
    <property type="entry name" value="ACP_syn_III_C"/>
    <property type="match status" value="1"/>
</dbReference>
<proteinExistence type="predicted"/>
<dbReference type="Proteomes" id="UP000027604">
    <property type="component" value="Chromosome I"/>
</dbReference>
<keyword evidence="1" id="KW-0808">Transferase</keyword>
<dbReference type="HOGENOM" id="CLU_039592_1_0_4"/>
<keyword evidence="2" id="KW-0012">Acyltransferase</keyword>
<evidence type="ECO:0000313" key="5">
    <source>
        <dbReference type="EMBL" id="CDG82579.1"/>
    </source>
</evidence>
<dbReference type="Gene3D" id="3.40.47.10">
    <property type="match status" value="1"/>
</dbReference>
<dbReference type="GO" id="GO:0006633">
    <property type="term" value="P:fatty acid biosynthetic process"/>
    <property type="evidence" value="ECO:0007669"/>
    <property type="project" value="InterPro"/>
</dbReference>
<dbReference type="OrthoDB" id="9815506at2"/>
<evidence type="ECO:0000256" key="2">
    <source>
        <dbReference type="ARBA" id="ARBA00023315"/>
    </source>
</evidence>
<dbReference type="eggNOG" id="COG0332">
    <property type="taxonomic scope" value="Bacteria"/>
</dbReference>
<organism evidence="5 6">
    <name type="scientific">Janthinobacterium agaricidamnosum NBRC 102515 = DSM 9628</name>
    <dbReference type="NCBI Taxonomy" id="1349767"/>
    <lineage>
        <taxon>Bacteria</taxon>
        <taxon>Pseudomonadati</taxon>
        <taxon>Pseudomonadota</taxon>
        <taxon>Betaproteobacteria</taxon>
        <taxon>Burkholderiales</taxon>
        <taxon>Oxalobacteraceae</taxon>
        <taxon>Janthinobacterium</taxon>
    </lineage>
</organism>
<evidence type="ECO:0000259" key="3">
    <source>
        <dbReference type="Pfam" id="PF08541"/>
    </source>
</evidence>
<dbReference type="PATRIC" id="fig|1349767.4.peg.3712"/>
<dbReference type="EMBL" id="HG322949">
    <property type="protein sequence ID" value="CDG82579.1"/>
    <property type="molecule type" value="Genomic_DNA"/>
</dbReference>
<keyword evidence="6" id="KW-1185">Reference proteome</keyword>
<evidence type="ECO:0000313" key="6">
    <source>
        <dbReference type="Proteomes" id="UP000027604"/>
    </source>
</evidence>
<dbReference type="GO" id="GO:0044550">
    <property type="term" value="P:secondary metabolite biosynthetic process"/>
    <property type="evidence" value="ECO:0007669"/>
    <property type="project" value="TreeGrafter"/>
</dbReference>
<dbReference type="SUPFAM" id="SSF53901">
    <property type="entry name" value="Thiolase-like"/>
    <property type="match status" value="1"/>
</dbReference>
<feature type="domain" description="Beta-ketoacyl-[acyl-carrier-protein] synthase III N-terminal" evidence="4">
    <location>
        <begin position="122"/>
        <end position="199"/>
    </location>
</feature>
<dbReference type="InterPro" id="IPR013751">
    <property type="entry name" value="ACP_syn_III_N"/>
</dbReference>
<accession>W0V182</accession>
<sequence length="352" mass="37616">MAGARLASGLPFKIANLAVRGLVCALPRTEIDNASLHDKFGADGVADVCKMIGVDTRRRAVPEQTSADLCQAAAQDLLEGLKWTADSVDALIFISQTPDYTLPATACALHGRLGLDPACAAFDVNLGCSGYAYGLWLAARLLDGLAVRRVLLLVGDTISKTVDPDDRATALLFGDAGSATALEFDDNAAPAHFILGTDGSGERHLMMPASGYRRYLGDDARLAQRDPACLYMDGGEIFNFTLKSIPPLVQDLLALAERPREQVDAFLFHQANTFMLKHIIKKAKIAPERAPLNMARFGNTSSASIPLLIADQLQHGAAHGMTLAMFGFGVGYSWAAALLELPPLAVNRIIEL</sequence>
<dbReference type="PANTHER" id="PTHR34069:SF2">
    <property type="entry name" value="BETA-KETOACYL-[ACYL-CARRIER-PROTEIN] SYNTHASE III"/>
    <property type="match status" value="1"/>
</dbReference>
<feature type="domain" description="Beta-ketoacyl-[acyl-carrier-protein] synthase III C-terminal" evidence="3">
    <location>
        <begin position="258"/>
        <end position="340"/>
    </location>
</feature>
<name>W0V182_9BURK</name>
<dbReference type="CDD" id="cd00830">
    <property type="entry name" value="KAS_III"/>
    <property type="match status" value="1"/>
</dbReference>
<dbReference type="InterPro" id="IPR013747">
    <property type="entry name" value="ACP_syn_III_C"/>
</dbReference>
<dbReference type="PANTHER" id="PTHR34069">
    <property type="entry name" value="3-OXOACYL-[ACYL-CARRIER-PROTEIN] SYNTHASE 3"/>
    <property type="match status" value="1"/>
</dbReference>
<evidence type="ECO:0000259" key="4">
    <source>
        <dbReference type="Pfam" id="PF08545"/>
    </source>
</evidence>
<dbReference type="RefSeq" id="WP_051780541.1">
    <property type="nucleotide sequence ID" value="NZ_BCTH01000003.1"/>
</dbReference>
<gene>
    <name evidence="5" type="primary">fabH</name>
    <name evidence="5" type="ORF">GJA_1943</name>
</gene>
<evidence type="ECO:0000256" key="1">
    <source>
        <dbReference type="ARBA" id="ARBA00022679"/>
    </source>
</evidence>
<dbReference type="Pfam" id="PF08545">
    <property type="entry name" value="ACP_syn_III"/>
    <property type="match status" value="1"/>
</dbReference>
<dbReference type="KEGG" id="jag:GJA_1943"/>